<evidence type="ECO:0000256" key="1">
    <source>
        <dbReference type="ARBA" id="ARBA00022553"/>
    </source>
</evidence>
<dbReference type="Gene3D" id="3.30.750.24">
    <property type="entry name" value="STAS domain"/>
    <property type="match status" value="1"/>
</dbReference>
<dbReference type="EMBL" id="JBHTCO010000020">
    <property type="protein sequence ID" value="MFC7394320.1"/>
    <property type="molecule type" value="Genomic_DNA"/>
</dbReference>
<name>A0ABW2Q2N7_9BACL</name>
<dbReference type="SUPFAM" id="SSF52091">
    <property type="entry name" value="SpoIIaa-like"/>
    <property type="match status" value="1"/>
</dbReference>
<comment type="caution">
    <text evidence="3">The sequence shown here is derived from an EMBL/GenBank/DDBJ whole genome shotgun (WGS) entry which is preliminary data.</text>
</comment>
<organism evidence="3 4">
    <name type="scientific">Scopulibacillus cellulosilyticus</name>
    <dbReference type="NCBI Taxonomy" id="2665665"/>
    <lineage>
        <taxon>Bacteria</taxon>
        <taxon>Bacillati</taxon>
        <taxon>Bacillota</taxon>
        <taxon>Bacilli</taxon>
        <taxon>Bacillales</taxon>
        <taxon>Sporolactobacillaceae</taxon>
        <taxon>Scopulibacillus</taxon>
    </lineage>
</organism>
<proteinExistence type="predicted"/>
<protein>
    <submittedName>
        <fullName evidence="3">STAS domain-containing protein</fullName>
    </submittedName>
</protein>
<dbReference type="InterPro" id="IPR051932">
    <property type="entry name" value="Bact_StressResp_Reg"/>
</dbReference>
<sequence>MIEDLNLNSKSIESELGKKIMDNASMIAEQAYKLYQLNFPEIKGDKQSIVKNYTNFIQIIGEGFLQNLDNTAEKIINLSKQFGNDMVQKGQLLNFVIQSISVLRITIWEYIEKEIEHISNITIKDMSKMTLNIGTLLDNITFGFSSSYVESHEEMSERFFDSLQELSVPVVPIFEGVAILPLIGELDTRRAKILSEEALKRTKELNLHSLILDLSGVSYVDTMVANHIFQLVEALNILGIKTIVTGISPAIAMTTVGLNINLDKLTIRSNLQQALEVLGYGRVRAQN</sequence>
<dbReference type="InterPro" id="IPR036513">
    <property type="entry name" value="STAS_dom_sf"/>
</dbReference>
<keyword evidence="1" id="KW-0597">Phosphoprotein</keyword>
<dbReference type="InterPro" id="IPR002645">
    <property type="entry name" value="STAS_dom"/>
</dbReference>
<evidence type="ECO:0000259" key="2">
    <source>
        <dbReference type="PROSITE" id="PS50801"/>
    </source>
</evidence>
<keyword evidence="4" id="KW-1185">Reference proteome</keyword>
<dbReference type="CDD" id="cd07041">
    <property type="entry name" value="STAS_RsbR_RsbS_like"/>
    <property type="match status" value="1"/>
</dbReference>
<accession>A0ABW2Q2N7</accession>
<reference evidence="4" key="1">
    <citation type="journal article" date="2019" name="Int. J. Syst. Evol. Microbiol.">
        <title>The Global Catalogue of Microorganisms (GCM) 10K type strain sequencing project: providing services to taxonomists for standard genome sequencing and annotation.</title>
        <authorList>
            <consortium name="The Broad Institute Genomics Platform"/>
            <consortium name="The Broad Institute Genome Sequencing Center for Infectious Disease"/>
            <person name="Wu L."/>
            <person name="Ma J."/>
        </authorList>
    </citation>
    <scope>NUCLEOTIDE SEQUENCE [LARGE SCALE GENOMIC DNA]</scope>
    <source>
        <strain evidence="4">CGMCC 1.16305</strain>
    </source>
</reference>
<feature type="domain" description="STAS" evidence="2">
    <location>
        <begin position="167"/>
        <end position="278"/>
    </location>
</feature>
<dbReference type="PROSITE" id="PS50801">
    <property type="entry name" value="STAS"/>
    <property type="match status" value="1"/>
</dbReference>
<dbReference type="PANTHER" id="PTHR33745">
    <property type="entry name" value="RSBT ANTAGONIST PROTEIN RSBS-RELATED"/>
    <property type="match status" value="1"/>
</dbReference>
<gene>
    <name evidence="3" type="ORF">ACFQRG_15290</name>
</gene>
<evidence type="ECO:0000313" key="3">
    <source>
        <dbReference type="EMBL" id="MFC7394320.1"/>
    </source>
</evidence>
<dbReference type="RefSeq" id="WP_380967557.1">
    <property type="nucleotide sequence ID" value="NZ_JBHTCO010000020.1"/>
</dbReference>
<evidence type="ECO:0000313" key="4">
    <source>
        <dbReference type="Proteomes" id="UP001596505"/>
    </source>
</evidence>
<dbReference type="Proteomes" id="UP001596505">
    <property type="component" value="Unassembled WGS sequence"/>
</dbReference>
<dbReference type="Pfam" id="PF01740">
    <property type="entry name" value="STAS"/>
    <property type="match status" value="1"/>
</dbReference>
<dbReference type="PANTHER" id="PTHR33745:SF3">
    <property type="entry name" value="RSBT CO-ANTAGONIST PROTEIN RSBRC"/>
    <property type="match status" value="1"/>
</dbReference>